<dbReference type="EMBL" id="JAAKZG010000003">
    <property type="protein sequence ID" value="NGN41193.1"/>
    <property type="molecule type" value="Genomic_DNA"/>
</dbReference>
<dbReference type="PRINTS" id="PR00778">
    <property type="entry name" value="HTHARSR"/>
</dbReference>
<comment type="caution">
    <text evidence="2">The sequence shown here is derived from an EMBL/GenBank/DDBJ whole genome shotgun (WGS) entry which is preliminary data.</text>
</comment>
<evidence type="ECO:0000313" key="3">
    <source>
        <dbReference type="Proteomes" id="UP000481252"/>
    </source>
</evidence>
<dbReference type="AlphaFoldDB" id="A0A7C9R923"/>
<sequence length="122" mass="13367">MTLPHPTADQISLPNVLAVLGDQTRLAIIGYLALREGQPTMCMQFTDFGSKTNISYHLAKLREAGITRTEAVGTMRLITLRRDDLNARFPGLLDSIITAAVDLPMVQKIAEAQDEMLAVEQG</sequence>
<dbReference type="InterPro" id="IPR036390">
    <property type="entry name" value="WH_DNA-bd_sf"/>
</dbReference>
<dbReference type="RefSeq" id="WP_165116439.1">
    <property type="nucleotide sequence ID" value="NZ_JAAKZG010000003.1"/>
</dbReference>
<protein>
    <submittedName>
        <fullName evidence="2">Helix-turn-helix transcriptional regulator</fullName>
    </submittedName>
</protein>
<dbReference type="Proteomes" id="UP000481252">
    <property type="component" value="Unassembled WGS sequence"/>
</dbReference>
<proteinExistence type="predicted"/>
<evidence type="ECO:0000313" key="2">
    <source>
        <dbReference type="EMBL" id="NGN41193.1"/>
    </source>
</evidence>
<dbReference type="InterPro" id="IPR001845">
    <property type="entry name" value="HTH_ArsR_DNA-bd_dom"/>
</dbReference>
<evidence type="ECO:0000259" key="1">
    <source>
        <dbReference type="SMART" id="SM00418"/>
    </source>
</evidence>
<dbReference type="SMART" id="SM00418">
    <property type="entry name" value="HTH_ARSR"/>
    <property type="match status" value="1"/>
</dbReference>
<dbReference type="InterPro" id="IPR011991">
    <property type="entry name" value="ArsR-like_HTH"/>
</dbReference>
<reference evidence="2 3" key="1">
    <citation type="submission" date="2020-02" db="EMBL/GenBank/DDBJ databases">
        <title>Genome sequence of the type strain CGMCC 1.15528 of Mesorhizobium zhangyense.</title>
        <authorList>
            <person name="Gao J."/>
            <person name="Sun J."/>
        </authorList>
    </citation>
    <scope>NUCLEOTIDE SEQUENCE [LARGE SCALE GENOMIC DNA]</scope>
    <source>
        <strain evidence="2 3">CGMCC 1.15528</strain>
    </source>
</reference>
<keyword evidence="3" id="KW-1185">Reference proteome</keyword>
<gene>
    <name evidence="2" type="ORF">G6N74_08965</name>
</gene>
<name>A0A7C9R923_9HYPH</name>
<feature type="domain" description="HTH arsR-type" evidence="1">
    <location>
        <begin position="15"/>
        <end position="94"/>
    </location>
</feature>
<accession>A0A7C9R923</accession>
<dbReference type="SUPFAM" id="SSF46785">
    <property type="entry name" value="Winged helix' DNA-binding domain"/>
    <property type="match status" value="1"/>
</dbReference>
<dbReference type="Pfam" id="PF12840">
    <property type="entry name" value="HTH_20"/>
    <property type="match status" value="1"/>
</dbReference>
<dbReference type="InterPro" id="IPR036388">
    <property type="entry name" value="WH-like_DNA-bd_sf"/>
</dbReference>
<dbReference type="CDD" id="cd00090">
    <property type="entry name" value="HTH_ARSR"/>
    <property type="match status" value="1"/>
</dbReference>
<dbReference type="GO" id="GO:0003700">
    <property type="term" value="F:DNA-binding transcription factor activity"/>
    <property type="evidence" value="ECO:0007669"/>
    <property type="project" value="InterPro"/>
</dbReference>
<organism evidence="2 3">
    <name type="scientific">Mesorhizobium zhangyense</name>
    <dbReference type="NCBI Taxonomy" id="1776730"/>
    <lineage>
        <taxon>Bacteria</taxon>
        <taxon>Pseudomonadati</taxon>
        <taxon>Pseudomonadota</taxon>
        <taxon>Alphaproteobacteria</taxon>
        <taxon>Hyphomicrobiales</taxon>
        <taxon>Phyllobacteriaceae</taxon>
        <taxon>Mesorhizobium</taxon>
    </lineage>
</organism>
<dbReference type="Gene3D" id="1.10.10.10">
    <property type="entry name" value="Winged helix-like DNA-binding domain superfamily/Winged helix DNA-binding domain"/>
    <property type="match status" value="1"/>
</dbReference>